<evidence type="ECO:0000313" key="2">
    <source>
        <dbReference type="EMBL" id="CAL1383000.1"/>
    </source>
</evidence>
<feature type="chain" id="PRO_5043718633" evidence="1">
    <location>
        <begin position="20"/>
        <end position="76"/>
    </location>
</feature>
<name>A0AAV2EBS9_9ROSI</name>
<proteinExistence type="predicted"/>
<accession>A0AAV2EBS9</accession>
<sequence>MFLSLLLLFALAFVARSSATFPAVPRSDLEIEGEEGGATTQPASTCHEAVNKITCLSGYCCNCKFLGGCARCCSIF</sequence>
<evidence type="ECO:0000313" key="3">
    <source>
        <dbReference type="Proteomes" id="UP001497516"/>
    </source>
</evidence>
<feature type="signal peptide" evidence="1">
    <location>
        <begin position="1"/>
        <end position="19"/>
    </location>
</feature>
<dbReference type="EMBL" id="OZ034817">
    <property type="protein sequence ID" value="CAL1383000.1"/>
    <property type="molecule type" value="Genomic_DNA"/>
</dbReference>
<gene>
    <name evidence="2" type="ORF">LTRI10_LOCUS24296</name>
</gene>
<protein>
    <submittedName>
        <fullName evidence="2">Uncharacterized protein</fullName>
    </submittedName>
</protein>
<evidence type="ECO:0000256" key="1">
    <source>
        <dbReference type="SAM" id="SignalP"/>
    </source>
</evidence>
<keyword evidence="1" id="KW-0732">Signal</keyword>
<organism evidence="2 3">
    <name type="scientific">Linum trigynum</name>
    <dbReference type="NCBI Taxonomy" id="586398"/>
    <lineage>
        <taxon>Eukaryota</taxon>
        <taxon>Viridiplantae</taxon>
        <taxon>Streptophyta</taxon>
        <taxon>Embryophyta</taxon>
        <taxon>Tracheophyta</taxon>
        <taxon>Spermatophyta</taxon>
        <taxon>Magnoliopsida</taxon>
        <taxon>eudicotyledons</taxon>
        <taxon>Gunneridae</taxon>
        <taxon>Pentapetalae</taxon>
        <taxon>rosids</taxon>
        <taxon>fabids</taxon>
        <taxon>Malpighiales</taxon>
        <taxon>Linaceae</taxon>
        <taxon>Linum</taxon>
    </lineage>
</organism>
<keyword evidence="3" id="KW-1185">Reference proteome</keyword>
<dbReference type="Proteomes" id="UP001497516">
    <property type="component" value="Chromosome 4"/>
</dbReference>
<reference evidence="2 3" key="1">
    <citation type="submission" date="2024-04" db="EMBL/GenBank/DDBJ databases">
        <authorList>
            <person name="Fracassetti M."/>
        </authorList>
    </citation>
    <scope>NUCLEOTIDE SEQUENCE [LARGE SCALE GENOMIC DNA]</scope>
</reference>
<dbReference type="AlphaFoldDB" id="A0AAV2EBS9"/>